<evidence type="ECO:0000313" key="2">
    <source>
        <dbReference type="EMBL" id="MFC1853793.1"/>
    </source>
</evidence>
<dbReference type="InterPro" id="IPR000182">
    <property type="entry name" value="GNAT_dom"/>
</dbReference>
<dbReference type="SUPFAM" id="SSF55729">
    <property type="entry name" value="Acyl-CoA N-acyltransferases (Nat)"/>
    <property type="match status" value="1"/>
</dbReference>
<dbReference type="Gene3D" id="3.40.630.30">
    <property type="match status" value="2"/>
</dbReference>
<accession>A0ABV6Z5S0</accession>
<dbReference type="InterPro" id="IPR016181">
    <property type="entry name" value="Acyl_CoA_acyltransferase"/>
</dbReference>
<keyword evidence="3" id="KW-1185">Reference proteome</keyword>
<dbReference type="Pfam" id="PF13527">
    <property type="entry name" value="Acetyltransf_9"/>
    <property type="match status" value="1"/>
</dbReference>
<organism evidence="2 3">
    <name type="scientific">candidate division CSSED10-310 bacterium</name>
    <dbReference type="NCBI Taxonomy" id="2855610"/>
    <lineage>
        <taxon>Bacteria</taxon>
        <taxon>Bacteria division CSSED10-310</taxon>
    </lineage>
</organism>
<dbReference type="EC" id="2.3.1.-" evidence="2"/>
<keyword evidence="2" id="KW-0012">Acyltransferase</keyword>
<reference evidence="2 3" key="1">
    <citation type="submission" date="2024-09" db="EMBL/GenBank/DDBJ databases">
        <title>Laminarin stimulates single cell rates of sulfate reduction while oxygen inhibits transcriptomic activity in coastal marine sediment.</title>
        <authorList>
            <person name="Lindsay M."/>
            <person name="Orcutt B."/>
            <person name="Emerson D."/>
            <person name="Stepanauskas R."/>
            <person name="D'Angelo T."/>
        </authorList>
    </citation>
    <scope>NUCLEOTIDE SEQUENCE [LARGE SCALE GENOMIC DNA]</scope>
    <source>
        <strain evidence="2">SAG AM-311-K15</strain>
    </source>
</reference>
<dbReference type="PROSITE" id="PS51186">
    <property type="entry name" value="GNAT"/>
    <property type="match status" value="1"/>
</dbReference>
<dbReference type="Proteomes" id="UP001594351">
    <property type="component" value="Unassembled WGS sequence"/>
</dbReference>
<feature type="domain" description="N-acetyltransferase" evidence="1">
    <location>
        <begin position="1"/>
        <end position="156"/>
    </location>
</feature>
<dbReference type="EMBL" id="JBHPBY010000606">
    <property type="protein sequence ID" value="MFC1853793.1"/>
    <property type="molecule type" value="Genomic_DNA"/>
</dbReference>
<evidence type="ECO:0000259" key="1">
    <source>
        <dbReference type="PROSITE" id="PS51186"/>
    </source>
</evidence>
<comment type="caution">
    <text evidence="2">The sequence shown here is derived from an EMBL/GenBank/DDBJ whole genome shotgun (WGS) entry which is preliminary data.</text>
</comment>
<protein>
    <submittedName>
        <fullName evidence="2">GNAT family N-acetyltransferase</fullName>
        <ecNumber evidence="2">2.3.1.-</ecNumber>
    </submittedName>
</protein>
<proteinExistence type="predicted"/>
<name>A0ABV6Z5S0_UNCC1</name>
<evidence type="ECO:0000313" key="3">
    <source>
        <dbReference type="Proteomes" id="UP001594351"/>
    </source>
</evidence>
<gene>
    <name evidence="2" type="ORF">ACFL27_26720</name>
</gene>
<sequence length="323" mass="38715">MNIRAYRKGDEHEIMAFDARELPSEENPRTLENWSWKFSDSNPAGHALIWIAEHNQQMVAHFAAIPYRLKVFDEELKASHTIGALVESKYQKRGLLMLVADKLWQEQANNQIPFTWGFPNQRAYQLHLSYLGYVDLINFDEWNLKKSNFVERETPPAFQRIQIFDDDVDALWRDCAPDYDIAVVRNKSYLNWRYLQRPDWQYFPYGIYEQNVIKGYVVLKLYREKQRQRGHIIDIFAHRNDEQTLSQLIDGSLNFFSDRDVDEITVWMWGNPLIETLFYQRAFTKISLERPLVLRRNLEHRYHNQILDSSRWYFTMGDSTEIF</sequence>
<keyword evidence="2" id="KW-0808">Transferase</keyword>
<dbReference type="GO" id="GO:0016746">
    <property type="term" value="F:acyltransferase activity"/>
    <property type="evidence" value="ECO:0007669"/>
    <property type="project" value="UniProtKB-KW"/>
</dbReference>